<feature type="chain" id="PRO_5024427948" evidence="1">
    <location>
        <begin position="24"/>
        <end position="190"/>
    </location>
</feature>
<keyword evidence="1" id="KW-0732">Signal</keyword>
<evidence type="ECO:0000313" key="3">
    <source>
        <dbReference type="Proteomes" id="UP000324767"/>
    </source>
</evidence>
<proteinExistence type="predicted"/>
<dbReference type="OrthoDB" id="5294920at2759"/>
<gene>
    <name evidence="2" type="ORF">FRX48_07531</name>
</gene>
<name>A0A5M8PGF1_9LECA</name>
<dbReference type="AlphaFoldDB" id="A0A5M8PGF1"/>
<dbReference type="Proteomes" id="UP000324767">
    <property type="component" value="Unassembled WGS sequence"/>
</dbReference>
<comment type="caution">
    <text evidence="2">The sequence shown here is derived from an EMBL/GenBank/DDBJ whole genome shotgun (WGS) entry which is preliminary data.</text>
</comment>
<feature type="signal peptide" evidence="1">
    <location>
        <begin position="1"/>
        <end position="23"/>
    </location>
</feature>
<evidence type="ECO:0000313" key="2">
    <source>
        <dbReference type="EMBL" id="KAA6408449.1"/>
    </source>
</evidence>
<protein>
    <submittedName>
        <fullName evidence="2">Uncharacterized protein</fullName>
    </submittedName>
</protein>
<evidence type="ECO:0000256" key="1">
    <source>
        <dbReference type="SAM" id="SignalP"/>
    </source>
</evidence>
<dbReference type="EMBL" id="VXIT01000013">
    <property type="protein sequence ID" value="KAA6408449.1"/>
    <property type="molecule type" value="Genomic_DNA"/>
</dbReference>
<reference evidence="2 3" key="1">
    <citation type="submission" date="2019-09" db="EMBL/GenBank/DDBJ databases">
        <title>The hologenome of the rock-dwelling lichen Lasallia pustulata.</title>
        <authorList>
            <person name="Greshake Tzovaras B."/>
            <person name="Segers F."/>
            <person name="Bicker A."/>
            <person name="Dal Grande F."/>
            <person name="Otte J."/>
            <person name="Hankeln T."/>
            <person name="Schmitt I."/>
            <person name="Ebersberger I."/>
        </authorList>
    </citation>
    <scope>NUCLEOTIDE SEQUENCE [LARGE SCALE GENOMIC DNA]</scope>
    <source>
        <strain evidence="2">A1-1</strain>
    </source>
</reference>
<organism evidence="2 3">
    <name type="scientific">Lasallia pustulata</name>
    <dbReference type="NCBI Taxonomy" id="136370"/>
    <lineage>
        <taxon>Eukaryota</taxon>
        <taxon>Fungi</taxon>
        <taxon>Dikarya</taxon>
        <taxon>Ascomycota</taxon>
        <taxon>Pezizomycotina</taxon>
        <taxon>Lecanoromycetes</taxon>
        <taxon>OSLEUM clade</taxon>
        <taxon>Umbilicariomycetidae</taxon>
        <taxon>Umbilicariales</taxon>
        <taxon>Umbilicariaceae</taxon>
        <taxon>Lasallia</taxon>
    </lineage>
</organism>
<accession>A0A5M8PGF1</accession>
<sequence>MRTFGVSLLVAVAHLTAICPAKTLVADRSSAVSSRSQFCANAPLTVAGTTFDRRNYGPYSRLEHRHNTKTILWCAAESETYIILEMIASTAGSAVQALLDSAYSAIKMRLDNIGDGPVSSGLFRIGGGNNMELCTRNAHNHQQTWGVLGAAISALRDYMSNNGYGEASFNVFDGGTEVAAGTIGTRSNAP</sequence>